<protein>
    <submittedName>
        <fullName evidence="1">Uncharacterized protein</fullName>
    </submittedName>
</protein>
<reference evidence="1 2" key="1">
    <citation type="journal article" date="2019" name="Commun. Biol.">
        <title>The bagworm genome reveals a unique fibroin gene that provides high tensile strength.</title>
        <authorList>
            <person name="Kono N."/>
            <person name="Nakamura H."/>
            <person name="Ohtoshi R."/>
            <person name="Tomita M."/>
            <person name="Numata K."/>
            <person name="Arakawa K."/>
        </authorList>
    </citation>
    <scope>NUCLEOTIDE SEQUENCE [LARGE SCALE GENOMIC DNA]</scope>
</reference>
<gene>
    <name evidence="1" type="ORF">EVAR_24194_1</name>
</gene>
<evidence type="ECO:0000313" key="1">
    <source>
        <dbReference type="EMBL" id="GBP46001.1"/>
    </source>
</evidence>
<proteinExistence type="predicted"/>
<sequence>MRSLIPSAPSESASRVGAGGAYRDSAAEVRLRQIQSVNLFDPTFLGSGTYRKRCRRAPRADARGRRTRGLIGAITPAAARRRARALYTALFNVGFNNRPP</sequence>
<comment type="caution">
    <text evidence="1">The sequence shown here is derived from an EMBL/GenBank/DDBJ whole genome shotgun (WGS) entry which is preliminary data.</text>
</comment>
<keyword evidence="2" id="KW-1185">Reference proteome</keyword>
<dbReference type="Proteomes" id="UP000299102">
    <property type="component" value="Unassembled WGS sequence"/>
</dbReference>
<dbReference type="AlphaFoldDB" id="A0A4C1W4L7"/>
<accession>A0A4C1W4L7</accession>
<dbReference type="EMBL" id="BGZK01000475">
    <property type="protein sequence ID" value="GBP46001.1"/>
    <property type="molecule type" value="Genomic_DNA"/>
</dbReference>
<name>A0A4C1W4L7_EUMVA</name>
<organism evidence="1 2">
    <name type="scientific">Eumeta variegata</name>
    <name type="common">Bagworm moth</name>
    <name type="synonym">Eumeta japonica</name>
    <dbReference type="NCBI Taxonomy" id="151549"/>
    <lineage>
        <taxon>Eukaryota</taxon>
        <taxon>Metazoa</taxon>
        <taxon>Ecdysozoa</taxon>
        <taxon>Arthropoda</taxon>
        <taxon>Hexapoda</taxon>
        <taxon>Insecta</taxon>
        <taxon>Pterygota</taxon>
        <taxon>Neoptera</taxon>
        <taxon>Endopterygota</taxon>
        <taxon>Lepidoptera</taxon>
        <taxon>Glossata</taxon>
        <taxon>Ditrysia</taxon>
        <taxon>Tineoidea</taxon>
        <taxon>Psychidae</taxon>
        <taxon>Oiketicinae</taxon>
        <taxon>Eumeta</taxon>
    </lineage>
</organism>
<evidence type="ECO:0000313" key="2">
    <source>
        <dbReference type="Proteomes" id="UP000299102"/>
    </source>
</evidence>